<organism evidence="3 4">
    <name type="scientific">Rhipicephalus sanguineus</name>
    <name type="common">Brown dog tick</name>
    <name type="synonym">Ixodes sanguineus</name>
    <dbReference type="NCBI Taxonomy" id="34632"/>
    <lineage>
        <taxon>Eukaryota</taxon>
        <taxon>Metazoa</taxon>
        <taxon>Ecdysozoa</taxon>
        <taxon>Arthropoda</taxon>
        <taxon>Chelicerata</taxon>
        <taxon>Arachnida</taxon>
        <taxon>Acari</taxon>
        <taxon>Parasitiformes</taxon>
        <taxon>Ixodida</taxon>
        <taxon>Ixodoidea</taxon>
        <taxon>Ixodidae</taxon>
        <taxon>Rhipicephalinae</taxon>
        <taxon>Rhipicephalus</taxon>
        <taxon>Rhipicephalus</taxon>
    </lineage>
</organism>
<feature type="compositionally biased region" description="Basic residues" evidence="1">
    <location>
        <begin position="59"/>
        <end position="68"/>
    </location>
</feature>
<proteinExistence type="predicted"/>
<sequence length="242" mass="26505">MRRSLRSLARKETSQLTTRWVLLLCWLISGTTPACGKLDGATKDLGGREAQDGKAEKTTKRRKRKKKRNHDEQHGGVGAKENKTIVDEAIIVDAVVYVRENMSEPNPDSEREDLTEEETNKAEVEKPVADSKEEEETKGDAVPSAKAAKAEPARTRLQCETNSAGARRVRSLEAAAKEGEALLRELGHKDSSVPESGCRRTRSQTRCTMAAPAARQPARKTPGKPAHGAKKGAASKRSKKKE</sequence>
<evidence type="ECO:0000256" key="1">
    <source>
        <dbReference type="SAM" id="MobiDB-lite"/>
    </source>
</evidence>
<evidence type="ECO:0000313" key="3">
    <source>
        <dbReference type="EMBL" id="KAH7962290.1"/>
    </source>
</evidence>
<keyword evidence="2" id="KW-0732">Signal</keyword>
<evidence type="ECO:0000313" key="4">
    <source>
        <dbReference type="Proteomes" id="UP000821837"/>
    </source>
</evidence>
<reference evidence="3" key="2">
    <citation type="submission" date="2021-09" db="EMBL/GenBank/DDBJ databases">
        <authorList>
            <person name="Jia N."/>
            <person name="Wang J."/>
            <person name="Shi W."/>
            <person name="Du L."/>
            <person name="Sun Y."/>
            <person name="Zhan W."/>
            <person name="Jiang J."/>
            <person name="Wang Q."/>
            <person name="Zhang B."/>
            <person name="Ji P."/>
            <person name="Sakyi L.B."/>
            <person name="Cui X."/>
            <person name="Yuan T."/>
            <person name="Jiang B."/>
            <person name="Yang W."/>
            <person name="Lam T.T.-Y."/>
            <person name="Chang Q."/>
            <person name="Ding S."/>
            <person name="Wang X."/>
            <person name="Zhu J."/>
            <person name="Ruan X."/>
            <person name="Zhao L."/>
            <person name="Wei J."/>
            <person name="Que T."/>
            <person name="Du C."/>
            <person name="Cheng J."/>
            <person name="Dai P."/>
            <person name="Han X."/>
            <person name="Huang E."/>
            <person name="Gao Y."/>
            <person name="Liu J."/>
            <person name="Shao H."/>
            <person name="Ye R."/>
            <person name="Li L."/>
            <person name="Wei W."/>
            <person name="Wang X."/>
            <person name="Wang C."/>
            <person name="Huo Q."/>
            <person name="Li W."/>
            <person name="Guo W."/>
            <person name="Chen H."/>
            <person name="Chen S."/>
            <person name="Zhou L."/>
            <person name="Zhou L."/>
            <person name="Ni X."/>
            <person name="Tian J."/>
            <person name="Zhou Y."/>
            <person name="Sheng Y."/>
            <person name="Liu T."/>
            <person name="Pan Y."/>
            <person name="Xia L."/>
            <person name="Li J."/>
            <person name="Zhao F."/>
            <person name="Cao W."/>
        </authorList>
    </citation>
    <scope>NUCLEOTIDE SEQUENCE</scope>
    <source>
        <strain evidence="3">Rsan-2018</strain>
        <tissue evidence="3">Larvae</tissue>
    </source>
</reference>
<dbReference type="AlphaFoldDB" id="A0A9D4Q1K9"/>
<dbReference type="VEuPathDB" id="VectorBase:RSAN_028461"/>
<accession>A0A9D4Q1K9</accession>
<feature type="region of interest" description="Disordered" evidence="1">
    <location>
        <begin position="185"/>
        <end position="242"/>
    </location>
</feature>
<dbReference type="Proteomes" id="UP000821837">
    <property type="component" value="Chromosome 3"/>
</dbReference>
<feature type="region of interest" description="Disordered" evidence="1">
    <location>
        <begin position="101"/>
        <end position="165"/>
    </location>
</feature>
<feature type="chain" id="PRO_5038891072" evidence="2">
    <location>
        <begin position="37"/>
        <end position="242"/>
    </location>
</feature>
<keyword evidence="4" id="KW-1185">Reference proteome</keyword>
<evidence type="ECO:0000256" key="2">
    <source>
        <dbReference type="SAM" id="SignalP"/>
    </source>
</evidence>
<gene>
    <name evidence="3" type="ORF">HPB52_015371</name>
</gene>
<feature type="compositionally biased region" description="Basic and acidic residues" evidence="1">
    <location>
        <begin position="69"/>
        <end position="81"/>
    </location>
</feature>
<feature type="compositionally biased region" description="Basic residues" evidence="1">
    <location>
        <begin position="217"/>
        <end position="242"/>
    </location>
</feature>
<feature type="signal peptide" evidence="2">
    <location>
        <begin position="1"/>
        <end position="36"/>
    </location>
</feature>
<reference evidence="3" key="1">
    <citation type="journal article" date="2020" name="Cell">
        <title>Large-Scale Comparative Analyses of Tick Genomes Elucidate Their Genetic Diversity and Vector Capacities.</title>
        <authorList>
            <consortium name="Tick Genome and Microbiome Consortium (TIGMIC)"/>
            <person name="Jia N."/>
            <person name="Wang J."/>
            <person name="Shi W."/>
            <person name="Du L."/>
            <person name="Sun Y."/>
            <person name="Zhan W."/>
            <person name="Jiang J.F."/>
            <person name="Wang Q."/>
            <person name="Zhang B."/>
            <person name="Ji P."/>
            <person name="Bell-Sakyi L."/>
            <person name="Cui X.M."/>
            <person name="Yuan T.T."/>
            <person name="Jiang B.G."/>
            <person name="Yang W.F."/>
            <person name="Lam T.T."/>
            <person name="Chang Q.C."/>
            <person name="Ding S.J."/>
            <person name="Wang X.J."/>
            <person name="Zhu J.G."/>
            <person name="Ruan X.D."/>
            <person name="Zhao L."/>
            <person name="Wei J.T."/>
            <person name="Ye R.Z."/>
            <person name="Que T.C."/>
            <person name="Du C.H."/>
            <person name="Zhou Y.H."/>
            <person name="Cheng J.X."/>
            <person name="Dai P.F."/>
            <person name="Guo W.B."/>
            <person name="Han X.H."/>
            <person name="Huang E.J."/>
            <person name="Li L.F."/>
            <person name="Wei W."/>
            <person name="Gao Y.C."/>
            <person name="Liu J.Z."/>
            <person name="Shao H.Z."/>
            <person name="Wang X."/>
            <person name="Wang C.C."/>
            <person name="Yang T.C."/>
            <person name="Huo Q.B."/>
            <person name="Li W."/>
            <person name="Chen H.Y."/>
            <person name="Chen S.E."/>
            <person name="Zhou L.G."/>
            <person name="Ni X.B."/>
            <person name="Tian J.H."/>
            <person name="Sheng Y."/>
            <person name="Liu T."/>
            <person name="Pan Y.S."/>
            <person name="Xia L.Y."/>
            <person name="Li J."/>
            <person name="Zhao F."/>
            <person name="Cao W.C."/>
        </authorList>
    </citation>
    <scope>NUCLEOTIDE SEQUENCE</scope>
    <source>
        <strain evidence="3">Rsan-2018</strain>
    </source>
</reference>
<feature type="compositionally biased region" description="Basic and acidic residues" evidence="1">
    <location>
        <begin position="40"/>
        <end position="58"/>
    </location>
</feature>
<feature type="compositionally biased region" description="Basic and acidic residues" evidence="1">
    <location>
        <begin position="118"/>
        <end position="131"/>
    </location>
</feature>
<feature type="region of interest" description="Disordered" evidence="1">
    <location>
        <begin position="39"/>
        <end position="81"/>
    </location>
</feature>
<protein>
    <submittedName>
        <fullName evidence="3">Uncharacterized protein</fullName>
    </submittedName>
</protein>
<comment type="caution">
    <text evidence="3">The sequence shown here is derived from an EMBL/GenBank/DDBJ whole genome shotgun (WGS) entry which is preliminary data.</text>
</comment>
<name>A0A9D4Q1K9_RHISA</name>
<dbReference type="EMBL" id="JABSTV010001249">
    <property type="protein sequence ID" value="KAH7962290.1"/>
    <property type="molecule type" value="Genomic_DNA"/>
</dbReference>